<dbReference type="AlphaFoldDB" id="A0A6A6DV51"/>
<gene>
    <name evidence="2" type="ORF">K469DRAFT_690748</name>
</gene>
<feature type="compositionally biased region" description="Polar residues" evidence="1">
    <location>
        <begin position="98"/>
        <end position="115"/>
    </location>
</feature>
<dbReference type="Proteomes" id="UP000800200">
    <property type="component" value="Unassembled WGS sequence"/>
</dbReference>
<keyword evidence="3" id="KW-1185">Reference proteome</keyword>
<proteinExistence type="predicted"/>
<protein>
    <submittedName>
        <fullName evidence="2">Uncharacterized protein</fullName>
    </submittedName>
</protein>
<sequence>MPGRGPPYSTHDIGVLESLARNHEPETPWSAVVKQYNKSVSIKRTPSGLRSKCKELKIQFDVTKSKKTRQGKNRRAIRIVSATPIPTTSYEEPHANLNPVQSTSESPADTLSATSLGEGPLTYNFTYPVSQLPWWCEQDMYSQMDQLLGNEAFGTQANTANDTFQATLAPGMLNPQYGSTTQYYSDLKEEVWGHLNNG</sequence>
<evidence type="ECO:0000256" key="1">
    <source>
        <dbReference type="SAM" id="MobiDB-lite"/>
    </source>
</evidence>
<accession>A0A6A6DV51</accession>
<organism evidence="2 3">
    <name type="scientific">Zopfia rhizophila CBS 207.26</name>
    <dbReference type="NCBI Taxonomy" id="1314779"/>
    <lineage>
        <taxon>Eukaryota</taxon>
        <taxon>Fungi</taxon>
        <taxon>Dikarya</taxon>
        <taxon>Ascomycota</taxon>
        <taxon>Pezizomycotina</taxon>
        <taxon>Dothideomycetes</taxon>
        <taxon>Dothideomycetes incertae sedis</taxon>
        <taxon>Zopfiaceae</taxon>
        <taxon>Zopfia</taxon>
    </lineage>
</organism>
<feature type="region of interest" description="Disordered" evidence="1">
    <location>
        <begin position="87"/>
        <end position="115"/>
    </location>
</feature>
<name>A0A6A6DV51_9PEZI</name>
<reference evidence="2" key="1">
    <citation type="journal article" date="2020" name="Stud. Mycol.">
        <title>101 Dothideomycetes genomes: a test case for predicting lifestyles and emergence of pathogens.</title>
        <authorList>
            <person name="Haridas S."/>
            <person name="Albert R."/>
            <person name="Binder M."/>
            <person name="Bloem J."/>
            <person name="Labutti K."/>
            <person name="Salamov A."/>
            <person name="Andreopoulos B."/>
            <person name="Baker S."/>
            <person name="Barry K."/>
            <person name="Bills G."/>
            <person name="Bluhm B."/>
            <person name="Cannon C."/>
            <person name="Castanera R."/>
            <person name="Culley D."/>
            <person name="Daum C."/>
            <person name="Ezra D."/>
            <person name="Gonzalez J."/>
            <person name="Henrissat B."/>
            <person name="Kuo A."/>
            <person name="Liang C."/>
            <person name="Lipzen A."/>
            <person name="Lutzoni F."/>
            <person name="Magnuson J."/>
            <person name="Mondo S."/>
            <person name="Nolan M."/>
            <person name="Ohm R."/>
            <person name="Pangilinan J."/>
            <person name="Park H.-J."/>
            <person name="Ramirez L."/>
            <person name="Alfaro M."/>
            <person name="Sun H."/>
            <person name="Tritt A."/>
            <person name="Yoshinaga Y."/>
            <person name="Zwiers L.-H."/>
            <person name="Turgeon B."/>
            <person name="Goodwin S."/>
            <person name="Spatafora J."/>
            <person name="Crous P."/>
            <person name="Grigoriev I."/>
        </authorList>
    </citation>
    <scope>NUCLEOTIDE SEQUENCE</scope>
    <source>
        <strain evidence="2">CBS 207.26</strain>
    </source>
</reference>
<evidence type="ECO:0000313" key="2">
    <source>
        <dbReference type="EMBL" id="KAF2182645.1"/>
    </source>
</evidence>
<evidence type="ECO:0000313" key="3">
    <source>
        <dbReference type="Proteomes" id="UP000800200"/>
    </source>
</evidence>
<dbReference type="EMBL" id="ML994647">
    <property type="protein sequence ID" value="KAF2182645.1"/>
    <property type="molecule type" value="Genomic_DNA"/>
</dbReference>